<comment type="caution">
    <text evidence="2">The sequence shown here is derived from an EMBL/GenBank/DDBJ whole genome shotgun (WGS) entry which is preliminary data.</text>
</comment>
<feature type="chain" id="PRO_5045987435" description="M3 family oligoendopeptidase" evidence="1">
    <location>
        <begin position="21"/>
        <end position="700"/>
    </location>
</feature>
<organism evidence="2 3">
    <name type="scientific">Geothrix limicola</name>
    <dbReference type="NCBI Taxonomy" id="2927978"/>
    <lineage>
        <taxon>Bacteria</taxon>
        <taxon>Pseudomonadati</taxon>
        <taxon>Acidobacteriota</taxon>
        <taxon>Holophagae</taxon>
        <taxon>Holophagales</taxon>
        <taxon>Holophagaceae</taxon>
        <taxon>Geothrix</taxon>
    </lineage>
</organism>
<dbReference type="EMBL" id="BSDE01000002">
    <property type="protein sequence ID" value="GLH72831.1"/>
    <property type="molecule type" value="Genomic_DNA"/>
</dbReference>
<dbReference type="SUPFAM" id="SSF55486">
    <property type="entry name" value="Metalloproteases ('zincins'), catalytic domain"/>
    <property type="match status" value="1"/>
</dbReference>
<evidence type="ECO:0008006" key="4">
    <source>
        <dbReference type="Google" id="ProtNLM"/>
    </source>
</evidence>
<sequence>MKLFGTALLIAALAGPQALAQGIPGQVVSGWRPTSLTELAPVSQRLLNALVAQYGEGQRPRIERGLKQVRTFWRAEDGDAKAFETFVNTYFAGDPKALDALFGRLEFAMESYFGHAHEIGRDFKWHTDLDLGPVLPVDEILSGYDAGAHFIDDAFSNKLAFVVLLNFPMSDLNERLKDGDTWTRRQWAEARLVDLFAKRIPAEVNQAAAEASGQAERYIASYNIWMHHLVDAKGNRLFEPKKRLLSHWNLRDELKSRYAQGPAGLAHQRTIQKVMERIVTQTIPAAVIDNPLVDWNPVTNEVRAAAVQDSDKAVPAGFKPSAAPEPDTRYKVLLDCFLAMKKADPYSPTAPTHIARSYDEGRQIPEARVKKMLEEVCASPLVKQVAQVIETRLGRKLEPFDIWYNGFRPGADLDEAKLDAILKAKYPTPAAYKADMPNLLRGLGFSPERAAWLACRIEVDPARGSGHAMGAQMRSDNAHLRTRVGQDGMDYKGFNIAVHEMGHNVEQTFSLVNIDHWLLNGVPNTAFTEALAFVFQAQDLKLLGQPAPDAKALAEKTLNDFWMTYEIAGVGLVDTAVWHWMYEHPSATPSQLKEAVLAISKDVWNRYYAPVLGQKDCVLLGIYSHMIHSFLYLPDYPIGHMIAFQIEHEIEKTGKLGETFERMATQGRLTPDLWMQKATGRPVGPEALLEATEKALKAVR</sequence>
<accession>A0ABQ5QEI1</accession>
<evidence type="ECO:0000313" key="3">
    <source>
        <dbReference type="Proteomes" id="UP001165069"/>
    </source>
</evidence>
<dbReference type="Gene3D" id="1.10.1370.30">
    <property type="match status" value="1"/>
</dbReference>
<keyword evidence="3" id="KW-1185">Reference proteome</keyword>
<keyword evidence="1" id="KW-0732">Signal</keyword>
<evidence type="ECO:0000256" key="1">
    <source>
        <dbReference type="SAM" id="SignalP"/>
    </source>
</evidence>
<protein>
    <recommendedName>
        <fullName evidence="4">M3 family oligoendopeptidase</fullName>
    </recommendedName>
</protein>
<proteinExistence type="predicted"/>
<gene>
    <name evidence="2" type="ORF">GETHLI_13330</name>
</gene>
<reference evidence="2 3" key="1">
    <citation type="journal article" date="2023" name="Antonie Van Leeuwenhoek">
        <title>Mesoterricola silvestris gen. nov., sp. nov., Mesoterricola sediminis sp. nov., Geothrix oryzae sp. nov., Geothrix edaphica sp. nov., Geothrix rubra sp. nov., and Geothrix limicola sp. nov., six novel members of Acidobacteriota isolated from soils.</title>
        <authorList>
            <person name="Itoh H."/>
            <person name="Sugisawa Y."/>
            <person name="Mise K."/>
            <person name="Xu Z."/>
            <person name="Kuniyasu M."/>
            <person name="Ushijima N."/>
            <person name="Kawano K."/>
            <person name="Kobayashi E."/>
            <person name="Shiratori Y."/>
            <person name="Masuda Y."/>
            <person name="Senoo K."/>
        </authorList>
    </citation>
    <scope>NUCLEOTIDE SEQUENCE [LARGE SCALE GENOMIC DNA]</scope>
    <source>
        <strain evidence="2 3">Red804</strain>
    </source>
</reference>
<dbReference type="Proteomes" id="UP001165069">
    <property type="component" value="Unassembled WGS sequence"/>
</dbReference>
<dbReference type="RefSeq" id="WP_285572531.1">
    <property type="nucleotide sequence ID" value="NZ_BSDE01000002.1"/>
</dbReference>
<feature type="signal peptide" evidence="1">
    <location>
        <begin position="1"/>
        <end position="20"/>
    </location>
</feature>
<evidence type="ECO:0000313" key="2">
    <source>
        <dbReference type="EMBL" id="GLH72831.1"/>
    </source>
</evidence>
<name>A0ABQ5QEI1_9BACT</name>